<sequence length="139" mass="15759">MGFVLQLRILLWKNFTLKRRKLSSDPVFLFTSALLMKERGETVSRKIDHLMGTEIIISTRVHATVSLWVLLFEMFIPLVLFVILLAIRHKQPPKPVGATNLANHDTKPVPSAGLLSILQTFCDGAELDQYHLPHFPNST</sequence>
<dbReference type="EMBL" id="AMQN01000136">
    <property type="status" value="NOT_ANNOTATED_CDS"/>
    <property type="molecule type" value="Genomic_DNA"/>
</dbReference>
<proteinExistence type="predicted"/>
<evidence type="ECO:0000313" key="3">
    <source>
        <dbReference type="Proteomes" id="UP000014760"/>
    </source>
</evidence>
<dbReference type="AlphaFoldDB" id="X1ZK59"/>
<keyword evidence="1" id="KW-0812">Transmembrane</keyword>
<keyword evidence="1" id="KW-1133">Transmembrane helix</keyword>
<dbReference type="OrthoDB" id="8061355at2759"/>
<organism evidence="2 3">
    <name type="scientific">Capitella teleta</name>
    <name type="common">Polychaete worm</name>
    <dbReference type="NCBI Taxonomy" id="283909"/>
    <lineage>
        <taxon>Eukaryota</taxon>
        <taxon>Metazoa</taxon>
        <taxon>Spiralia</taxon>
        <taxon>Lophotrochozoa</taxon>
        <taxon>Annelida</taxon>
        <taxon>Polychaeta</taxon>
        <taxon>Sedentaria</taxon>
        <taxon>Scolecida</taxon>
        <taxon>Capitellidae</taxon>
        <taxon>Capitella</taxon>
    </lineage>
</organism>
<evidence type="ECO:0000313" key="2">
    <source>
        <dbReference type="EnsemblMetazoa" id="CapteP187353"/>
    </source>
</evidence>
<dbReference type="EnsemblMetazoa" id="CapteT187353">
    <property type="protein sequence ID" value="CapteP187353"/>
    <property type="gene ID" value="CapteG187353"/>
</dbReference>
<evidence type="ECO:0000256" key="1">
    <source>
        <dbReference type="SAM" id="Phobius"/>
    </source>
</evidence>
<dbReference type="HOGENOM" id="CLU_1847024_0_0_1"/>
<dbReference type="Proteomes" id="UP000014760">
    <property type="component" value="Unassembled WGS sequence"/>
</dbReference>
<protein>
    <submittedName>
        <fullName evidence="2">Uncharacterized protein</fullName>
    </submittedName>
</protein>
<reference evidence="3" key="2">
    <citation type="journal article" date="2013" name="Nature">
        <title>Insights into bilaterian evolution from three spiralian genomes.</title>
        <authorList>
            <person name="Simakov O."/>
            <person name="Marletaz F."/>
            <person name="Cho S.J."/>
            <person name="Edsinger-Gonzales E."/>
            <person name="Havlak P."/>
            <person name="Hellsten U."/>
            <person name="Kuo D.H."/>
            <person name="Larsson T."/>
            <person name="Lv J."/>
            <person name="Arendt D."/>
            <person name="Savage R."/>
            <person name="Osoegawa K."/>
            <person name="de Jong P."/>
            <person name="Grimwood J."/>
            <person name="Chapman J.A."/>
            <person name="Shapiro H."/>
            <person name="Aerts A."/>
            <person name="Otillar R.P."/>
            <person name="Terry A.Y."/>
            <person name="Boore J.L."/>
            <person name="Grigoriev I.V."/>
            <person name="Lindberg D.R."/>
            <person name="Seaver E.C."/>
            <person name="Weisblat D.A."/>
            <person name="Putnam N.H."/>
            <person name="Rokhsar D.S."/>
        </authorList>
    </citation>
    <scope>NUCLEOTIDE SEQUENCE</scope>
    <source>
        <strain evidence="3">I ESC-2004</strain>
    </source>
</reference>
<accession>X1ZK59</accession>
<reference evidence="2" key="3">
    <citation type="submission" date="2015-06" db="UniProtKB">
        <authorList>
            <consortium name="EnsemblMetazoa"/>
        </authorList>
    </citation>
    <scope>IDENTIFICATION</scope>
</reference>
<keyword evidence="1" id="KW-0472">Membrane</keyword>
<name>X1ZK59_CAPTE</name>
<feature type="transmembrane region" description="Helical" evidence="1">
    <location>
        <begin position="67"/>
        <end position="87"/>
    </location>
</feature>
<reference evidence="3" key="1">
    <citation type="submission" date="2012-12" db="EMBL/GenBank/DDBJ databases">
        <authorList>
            <person name="Hellsten U."/>
            <person name="Grimwood J."/>
            <person name="Chapman J.A."/>
            <person name="Shapiro H."/>
            <person name="Aerts A."/>
            <person name="Otillar R.P."/>
            <person name="Terry A.Y."/>
            <person name="Boore J.L."/>
            <person name="Simakov O."/>
            <person name="Marletaz F."/>
            <person name="Cho S.-J."/>
            <person name="Edsinger-Gonzales E."/>
            <person name="Havlak P."/>
            <person name="Kuo D.-H."/>
            <person name="Larsson T."/>
            <person name="Lv J."/>
            <person name="Arendt D."/>
            <person name="Savage R."/>
            <person name="Osoegawa K."/>
            <person name="de Jong P."/>
            <person name="Lindberg D.R."/>
            <person name="Seaver E.C."/>
            <person name="Weisblat D.A."/>
            <person name="Putnam N.H."/>
            <person name="Grigoriev I.V."/>
            <person name="Rokhsar D.S."/>
        </authorList>
    </citation>
    <scope>NUCLEOTIDE SEQUENCE</scope>
    <source>
        <strain evidence="3">I ESC-2004</strain>
    </source>
</reference>
<keyword evidence="3" id="KW-1185">Reference proteome</keyword>